<evidence type="ECO:0000256" key="4">
    <source>
        <dbReference type="SAM" id="MobiDB-lite"/>
    </source>
</evidence>
<feature type="compositionally biased region" description="Basic and acidic residues" evidence="4">
    <location>
        <begin position="822"/>
        <end position="831"/>
    </location>
</feature>
<keyword evidence="2 3" id="KW-0040">ANK repeat</keyword>
<comment type="caution">
    <text evidence="5">The sequence shown here is derived from an EMBL/GenBank/DDBJ whole genome shotgun (WGS) entry which is preliminary data.</text>
</comment>
<evidence type="ECO:0000256" key="3">
    <source>
        <dbReference type="PROSITE-ProRule" id="PRU00023"/>
    </source>
</evidence>
<feature type="compositionally biased region" description="Low complexity" evidence="4">
    <location>
        <begin position="436"/>
        <end position="455"/>
    </location>
</feature>
<feature type="region of interest" description="Disordered" evidence="4">
    <location>
        <begin position="1072"/>
        <end position="1111"/>
    </location>
</feature>
<feature type="compositionally biased region" description="Polar residues" evidence="4">
    <location>
        <begin position="751"/>
        <end position="761"/>
    </location>
</feature>
<feature type="region of interest" description="Disordered" evidence="4">
    <location>
        <begin position="315"/>
        <end position="460"/>
    </location>
</feature>
<feature type="compositionally biased region" description="Low complexity" evidence="4">
    <location>
        <begin position="652"/>
        <end position="672"/>
    </location>
</feature>
<dbReference type="AlphaFoldDB" id="A0A427Y9A3"/>
<feature type="region of interest" description="Disordered" evidence="4">
    <location>
        <begin position="474"/>
        <end position="495"/>
    </location>
</feature>
<feature type="compositionally biased region" description="Gly residues" evidence="4">
    <location>
        <begin position="799"/>
        <end position="808"/>
    </location>
</feature>
<keyword evidence="1" id="KW-0677">Repeat</keyword>
<feature type="compositionally biased region" description="Low complexity" evidence="4">
    <location>
        <begin position="1"/>
        <end position="14"/>
    </location>
</feature>
<feature type="compositionally biased region" description="Low complexity" evidence="4">
    <location>
        <begin position="351"/>
        <end position="360"/>
    </location>
</feature>
<dbReference type="Gene3D" id="1.25.40.20">
    <property type="entry name" value="Ankyrin repeat-containing domain"/>
    <property type="match status" value="1"/>
</dbReference>
<dbReference type="PANTHER" id="PTHR24173:SF74">
    <property type="entry name" value="ANKYRIN REPEAT DOMAIN-CONTAINING PROTEIN 16"/>
    <property type="match status" value="1"/>
</dbReference>
<dbReference type="Pfam" id="PF12796">
    <property type="entry name" value="Ank_2"/>
    <property type="match status" value="2"/>
</dbReference>
<feature type="compositionally biased region" description="Pro residues" evidence="4">
    <location>
        <begin position="483"/>
        <end position="492"/>
    </location>
</feature>
<dbReference type="PROSITE" id="PS50088">
    <property type="entry name" value="ANK_REPEAT"/>
    <property type="match status" value="2"/>
</dbReference>
<dbReference type="EMBL" id="RSCE01000001">
    <property type="protein sequence ID" value="RSH87537.1"/>
    <property type="molecule type" value="Genomic_DNA"/>
</dbReference>
<feature type="compositionally biased region" description="Basic and acidic residues" evidence="4">
    <location>
        <begin position="603"/>
        <end position="618"/>
    </location>
</feature>
<dbReference type="Proteomes" id="UP000279236">
    <property type="component" value="Unassembled WGS sequence"/>
</dbReference>
<evidence type="ECO:0000256" key="2">
    <source>
        <dbReference type="ARBA" id="ARBA00023043"/>
    </source>
</evidence>
<keyword evidence="6" id="KW-1185">Reference proteome</keyword>
<dbReference type="InterPro" id="IPR036770">
    <property type="entry name" value="Ankyrin_rpt-contain_sf"/>
</dbReference>
<dbReference type="InterPro" id="IPR002110">
    <property type="entry name" value="Ankyrin_rpt"/>
</dbReference>
<evidence type="ECO:0000313" key="6">
    <source>
        <dbReference type="Proteomes" id="UP000279236"/>
    </source>
</evidence>
<dbReference type="PROSITE" id="PS50297">
    <property type="entry name" value="ANK_REP_REGION"/>
    <property type="match status" value="2"/>
</dbReference>
<feature type="region of interest" description="Disordered" evidence="4">
    <location>
        <begin position="1"/>
        <end position="27"/>
    </location>
</feature>
<dbReference type="PANTHER" id="PTHR24173">
    <property type="entry name" value="ANKYRIN REPEAT CONTAINING"/>
    <property type="match status" value="1"/>
</dbReference>
<dbReference type="SMART" id="SM00248">
    <property type="entry name" value="ANK"/>
    <property type="match status" value="3"/>
</dbReference>
<reference evidence="5 6" key="1">
    <citation type="submission" date="2018-11" db="EMBL/GenBank/DDBJ databases">
        <title>Genome sequence of Apiotrichum porosum DSM 27194.</title>
        <authorList>
            <person name="Aliyu H."/>
            <person name="Gorte O."/>
            <person name="Ochsenreither K."/>
        </authorList>
    </citation>
    <scope>NUCLEOTIDE SEQUENCE [LARGE SCALE GENOMIC DNA]</scope>
    <source>
        <strain evidence="5 6">DSM 27194</strain>
    </source>
</reference>
<feature type="compositionally biased region" description="Low complexity" evidence="4">
    <location>
        <begin position="270"/>
        <end position="288"/>
    </location>
</feature>
<feature type="region of interest" description="Disordered" evidence="4">
    <location>
        <begin position="569"/>
        <end position="680"/>
    </location>
</feature>
<feature type="compositionally biased region" description="Basic and acidic residues" evidence="4">
    <location>
        <begin position="732"/>
        <end position="748"/>
    </location>
</feature>
<protein>
    <submittedName>
        <fullName evidence="5">Uncharacterized protein</fullName>
    </submittedName>
</protein>
<feature type="repeat" description="ANK" evidence="3">
    <location>
        <begin position="134"/>
        <end position="166"/>
    </location>
</feature>
<feature type="region of interest" description="Disordered" evidence="4">
    <location>
        <begin position="993"/>
        <end position="1031"/>
    </location>
</feature>
<evidence type="ECO:0000313" key="5">
    <source>
        <dbReference type="EMBL" id="RSH87537.1"/>
    </source>
</evidence>
<feature type="compositionally biased region" description="Low complexity" evidence="4">
    <location>
        <begin position="1201"/>
        <end position="1218"/>
    </location>
</feature>
<feature type="compositionally biased region" description="Low complexity" evidence="4">
    <location>
        <begin position="898"/>
        <end position="915"/>
    </location>
</feature>
<organism evidence="5 6">
    <name type="scientific">Apiotrichum porosum</name>
    <dbReference type="NCBI Taxonomy" id="105984"/>
    <lineage>
        <taxon>Eukaryota</taxon>
        <taxon>Fungi</taxon>
        <taxon>Dikarya</taxon>
        <taxon>Basidiomycota</taxon>
        <taxon>Agaricomycotina</taxon>
        <taxon>Tremellomycetes</taxon>
        <taxon>Trichosporonales</taxon>
        <taxon>Trichosporonaceae</taxon>
        <taxon>Apiotrichum</taxon>
    </lineage>
</organism>
<dbReference type="SUPFAM" id="SSF48403">
    <property type="entry name" value="Ankyrin repeat"/>
    <property type="match status" value="1"/>
</dbReference>
<feature type="compositionally biased region" description="Polar residues" evidence="4">
    <location>
        <begin position="1001"/>
        <end position="1013"/>
    </location>
</feature>
<dbReference type="OrthoDB" id="194358at2759"/>
<dbReference type="GeneID" id="39584589"/>
<sequence length="1231" mass="131179">MPLSVAGSASASVADSRPASKLGIKMPSSSQRVEAKYDVVLDSPHVCNPVIIPAEKITADMTSSPTSSYHRRHFLTTPLTTPSPSLLSRCAARWQCRRHLTDPNLELHSAAASGNVGLVHYALTHGQPVNSLLHGCLPLHAASSGGNVSVVRMLIERGADVNAPRLPRRYSDFRRGSNAPAVGTAGSTPLHFAAANGHASVVEILLAYGAVADKPDKNGMTPEDLAELSNYAHITHTIRVWRQMNETPSKPPSDGDAEAGPSGARRSRADSAASSAMSDASDAQQQSRNKGKERAASMVTLASEKGIRLLRNSLENGFRNSGGGTRTSPTTNANTGLLSLTRGDATPTTPPNVITTPATPGAETREPSLDLPSPFGDSAPPDAAATEEAYNSPNQDADNANNPMRSSRRPSLPAIIEKASNSRTAFRTAIRKTEESSPSIAGSPPSSPPSNSGGSFFRGRARDRNFNKHAILGLFRRGQSPPSRSPSPPQRLEPPRVLAAAEADANVRRLKRASMDPELMKMAIDSMELNAQLEAAAVTSAPVSKTRFFEEPQTPIMADRPILTAPSTVERSWDRRPSGRVRGVISPSPLANEWGANEDDEDRDRTVTVRRTRTEVRKQPSHPRRMPSEPVMNGYGPKRRASTMPSEQRTVSNPDTAASSMSSSPFFPPSDAEAADDEREDVIESAMPSIEALAVTRAQAQGSADSSPVASIDVPALTLDAPDDSELTSSTELRELSEMDAETRRLRGESVGSSVTNSSRGIKTPPSVTPPGATKPFVDEVSNDMRSLGFIPSSPSGRANGGGGGGGRARGHSLGSQFPPVPEHEVTDSYDARPPLKMISTHAEARDAMQQTERDVLELAQMPVTEDSYRSLADQLAAYGDTHALAEEFARVESGSQTGSRLSHGSLTSSASGDSSGRHKRRSVSSTTSATRHSRNATSPSLSFTALEGKVPSIHDVYDRRDKAYRDRMSSLASTPIHGMQVRSMATVTRSRTVSGDYVSGTRSRATSGSDNWLTAGPHQKPPHPQRRLTDPSMTAMAPEGNTHMSGQMPMVSELYGSRKLSGSRSALGYRHPSSAPVTAMPSARASPVPGVHRSNSTTMSRSSSLHRPNDRVNSMRYQGLAQARQFAASSAHGSAFASHYGATTADGNESDDSEERRREYTVLTNDWQSERAPSRAETVASSKPMGRSVSVSGHHGGYGHAHSNSVGGTSSSSGRWGQFKGAIGNLNLRR</sequence>
<feature type="repeat" description="ANK" evidence="3">
    <location>
        <begin position="185"/>
        <end position="217"/>
    </location>
</feature>
<feature type="region of interest" description="Disordered" evidence="4">
    <location>
        <begin position="245"/>
        <end position="297"/>
    </location>
</feature>
<evidence type="ECO:0000256" key="1">
    <source>
        <dbReference type="ARBA" id="ARBA00022737"/>
    </source>
</evidence>
<proteinExistence type="predicted"/>
<feature type="region of interest" description="Disordered" evidence="4">
    <location>
        <begin position="1140"/>
        <end position="1231"/>
    </location>
</feature>
<feature type="compositionally biased region" description="Low complexity" evidence="4">
    <location>
        <begin position="1094"/>
        <end position="1104"/>
    </location>
</feature>
<feature type="compositionally biased region" description="Low complexity" evidence="4">
    <location>
        <begin position="924"/>
        <end position="939"/>
    </location>
</feature>
<dbReference type="RefSeq" id="XP_028479745.1">
    <property type="nucleotide sequence ID" value="XM_028615888.1"/>
</dbReference>
<accession>A0A427Y9A3</accession>
<feature type="region of interest" description="Disordered" evidence="4">
    <location>
        <begin position="716"/>
        <end position="833"/>
    </location>
</feature>
<feature type="compositionally biased region" description="Polar residues" evidence="4">
    <location>
        <begin position="326"/>
        <end position="338"/>
    </location>
</feature>
<feature type="region of interest" description="Disordered" evidence="4">
    <location>
        <begin position="895"/>
        <end position="944"/>
    </location>
</feature>
<dbReference type="STRING" id="105984.A0A427Y9A3"/>
<gene>
    <name evidence="5" type="ORF">EHS24_000046</name>
</gene>
<feature type="compositionally biased region" description="Polar residues" evidence="4">
    <location>
        <begin position="389"/>
        <end position="405"/>
    </location>
</feature>
<name>A0A427Y9A3_9TREE</name>